<dbReference type="InterPro" id="IPR013761">
    <property type="entry name" value="SAM/pointed_sf"/>
</dbReference>
<dbReference type="OMA" id="IMAFREP"/>
<dbReference type="InterPro" id="IPR001660">
    <property type="entry name" value="SAM"/>
</dbReference>
<dbReference type="CDD" id="cd18186">
    <property type="entry name" value="BTB_POZ_ZBTB_KLHL-like"/>
    <property type="match status" value="1"/>
</dbReference>
<feature type="domain" description="SAM" evidence="2">
    <location>
        <begin position="287"/>
        <end position="350"/>
    </location>
</feature>
<gene>
    <name evidence="3" type="ORF">DICPUDRAFT_155432</name>
</gene>
<dbReference type="RefSeq" id="XP_003290896.1">
    <property type="nucleotide sequence ID" value="XM_003290848.1"/>
</dbReference>
<dbReference type="KEGG" id="dpp:DICPUDRAFT_155432"/>
<dbReference type="FunCoup" id="F0ZU02">
    <property type="interactions" value="398"/>
</dbReference>
<evidence type="ECO:0000313" key="4">
    <source>
        <dbReference type="Proteomes" id="UP000001064"/>
    </source>
</evidence>
<dbReference type="OrthoDB" id="6359816at2759"/>
<evidence type="ECO:0000313" key="3">
    <source>
        <dbReference type="EMBL" id="EGC32559.1"/>
    </source>
</evidence>
<dbReference type="Pfam" id="PF00651">
    <property type="entry name" value="BTB"/>
    <property type="match status" value="1"/>
</dbReference>
<evidence type="ECO:0000259" key="2">
    <source>
        <dbReference type="PROSITE" id="PS50105"/>
    </source>
</evidence>
<evidence type="ECO:0008006" key="5">
    <source>
        <dbReference type="Google" id="ProtNLM"/>
    </source>
</evidence>
<dbReference type="PROSITE" id="PS50097">
    <property type="entry name" value="BTB"/>
    <property type="match status" value="1"/>
</dbReference>
<dbReference type="PROSITE" id="PS50105">
    <property type="entry name" value="SAM_DOMAIN"/>
    <property type="match status" value="1"/>
</dbReference>
<dbReference type="SMART" id="SM00225">
    <property type="entry name" value="BTB"/>
    <property type="match status" value="1"/>
</dbReference>
<dbReference type="Gene3D" id="1.10.150.50">
    <property type="entry name" value="Transcription Factor, Ets-1"/>
    <property type="match status" value="1"/>
</dbReference>
<name>F0ZU02_DICPU</name>
<protein>
    <recommendedName>
        <fullName evidence="5">BTB domain-containing protein</fullName>
    </recommendedName>
</protein>
<dbReference type="AlphaFoldDB" id="F0ZU02"/>
<dbReference type="SUPFAM" id="SSF47769">
    <property type="entry name" value="SAM/Pointed domain"/>
    <property type="match status" value="1"/>
</dbReference>
<dbReference type="SUPFAM" id="SSF54695">
    <property type="entry name" value="POZ domain"/>
    <property type="match status" value="1"/>
</dbReference>
<feature type="domain" description="BTB" evidence="1">
    <location>
        <begin position="414"/>
        <end position="477"/>
    </location>
</feature>
<dbReference type="Proteomes" id="UP000001064">
    <property type="component" value="Unassembled WGS sequence"/>
</dbReference>
<dbReference type="EMBL" id="GL871186">
    <property type="protein sequence ID" value="EGC32559.1"/>
    <property type="molecule type" value="Genomic_DNA"/>
</dbReference>
<keyword evidence="4" id="KW-1185">Reference proteome</keyword>
<dbReference type="InterPro" id="IPR000210">
    <property type="entry name" value="BTB/POZ_dom"/>
</dbReference>
<proteinExistence type="predicted"/>
<sequence length="555" mass="66199">MSNKFKVLVNQTEEINLYKYDLNDVDNDSLNYNIINTNRPIAYHNFCFDSKKYDYISTDRFNLKENKTESLQKKPYLYSNNIKFVHERYNEMCYICSYDLNSSVLIWSWEFDRQIEITELIMNTIFMTLDQGGEINWYISTELSNEINGQLSLEENNIVQLVRDQFIKIPFDLESPVYFDQKVNLTNFVKNSNKLYLACIIDNDEDQNKNQLFRSKYIYNLDQVDQEPLHKPQKHQYPFSMFFNLSLKNDLAFKKPIVQIKENPVYFFREEMDFSYQNIKKNQPIKWDGQRVGDWLFDLGFYELIPRFKANGIDGKKLLENGINNLPDNFIQDLKKRKRYIKSLNQLLQNSNMGTVSVGTYASEGRAERSKYSHQYKDDSILILDTQARIDEQFEKDLETTGFVSLELGDKENSNYKIMVDDKEFFIHKELLSNSSDYFKALFNSNFNENLSGEIIFKEDTDNLTKESLQIVLELTYLHTEENKIDYLKKLSLYQIVTVLKVCDRLFFNGLKNVTEKYVIWNIKYENLKYFNEIFKFNNNIHLFSNFLIKFYNKN</sequence>
<dbReference type="InterPro" id="IPR011333">
    <property type="entry name" value="SKP1/BTB/POZ_sf"/>
</dbReference>
<dbReference type="Gene3D" id="3.30.710.10">
    <property type="entry name" value="Potassium Channel Kv1.1, Chain A"/>
    <property type="match status" value="1"/>
</dbReference>
<dbReference type="GeneID" id="10508672"/>
<organism evidence="3 4">
    <name type="scientific">Dictyostelium purpureum</name>
    <name type="common">Slime mold</name>
    <dbReference type="NCBI Taxonomy" id="5786"/>
    <lineage>
        <taxon>Eukaryota</taxon>
        <taxon>Amoebozoa</taxon>
        <taxon>Evosea</taxon>
        <taxon>Eumycetozoa</taxon>
        <taxon>Dictyostelia</taxon>
        <taxon>Dictyosteliales</taxon>
        <taxon>Dictyosteliaceae</taxon>
        <taxon>Dictyostelium</taxon>
    </lineage>
</organism>
<accession>F0ZU02</accession>
<reference evidence="4" key="1">
    <citation type="journal article" date="2011" name="Genome Biol.">
        <title>Comparative genomics of the social amoebae Dictyostelium discoideum and Dictyostelium purpureum.</title>
        <authorList>
            <consortium name="US DOE Joint Genome Institute (JGI-PGF)"/>
            <person name="Sucgang R."/>
            <person name="Kuo A."/>
            <person name="Tian X."/>
            <person name="Salerno W."/>
            <person name="Parikh A."/>
            <person name="Feasley C.L."/>
            <person name="Dalin E."/>
            <person name="Tu H."/>
            <person name="Huang E."/>
            <person name="Barry K."/>
            <person name="Lindquist E."/>
            <person name="Shapiro H."/>
            <person name="Bruce D."/>
            <person name="Schmutz J."/>
            <person name="Salamov A."/>
            <person name="Fey P."/>
            <person name="Gaudet P."/>
            <person name="Anjard C."/>
            <person name="Babu M.M."/>
            <person name="Basu S."/>
            <person name="Bushmanova Y."/>
            <person name="van der Wel H."/>
            <person name="Katoh-Kurasawa M."/>
            <person name="Dinh C."/>
            <person name="Coutinho P.M."/>
            <person name="Saito T."/>
            <person name="Elias M."/>
            <person name="Schaap P."/>
            <person name="Kay R.R."/>
            <person name="Henrissat B."/>
            <person name="Eichinger L."/>
            <person name="Rivero F."/>
            <person name="Putnam N.H."/>
            <person name="West C.M."/>
            <person name="Loomis W.F."/>
            <person name="Chisholm R.L."/>
            <person name="Shaulsky G."/>
            <person name="Strassmann J.E."/>
            <person name="Queller D.C."/>
            <person name="Kuspa A."/>
            <person name="Grigoriev I.V."/>
        </authorList>
    </citation>
    <scope>NUCLEOTIDE SEQUENCE [LARGE SCALE GENOMIC DNA]</scope>
    <source>
        <strain evidence="4">QSDP1</strain>
    </source>
</reference>
<dbReference type="VEuPathDB" id="AmoebaDB:DICPUDRAFT_155432"/>
<evidence type="ECO:0000259" key="1">
    <source>
        <dbReference type="PROSITE" id="PS50097"/>
    </source>
</evidence>
<dbReference type="eggNOG" id="ENOG502RSSH">
    <property type="taxonomic scope" value="Eukaryota"/>
</dbReference>
<dbReference type="Pfam" id="PF07647">
    <property type="entry name" value="SAM_2"/>
    <property type="match status" value="1"/>
</dbReference>
<dbReference type="InParanoid" id="F0ZU02"/>